<name>A0A176W3X3_MARPO</name>
<comment type="caution">
    <text evidence="1">The sequence shown here is derived from an EMBL/GenBank/DDBJ whole genome shotgun (WGS) entry which is preliminary data.</text>
</comment>
<protein>
    <submittedName>
        <fullName evidence="1">Uncharacterized protein</fullName>
    </submittedName>
</protein>
<evidence type="ECO:0000313" key="1">
    <source>
        <dbReference type="EMBL" id="OAE27737.1"/>
    </source>
</evidence>
<proteinExistence type="predicted"/>
<dbReference type="AlphaFoldDB" id="A0A176W3X3"/>
<dbReference type="EMBL" id="LVLJ01001842">
    <property type="protein sequence ID" value="OAE27737.1"/>
    <property type="molecule type" value="Genomic_DNA"/>
</dbReference>
<evidence type="ECO:0000313" key="2">
    <source>
        <dbReference type="Proteomes" id="UP000077202"/>
    </source>
</evidence>
<keyword evidence="2" id="KW-1185">Reference proteome</keyword>
<accession>A0A176W3X3</accession>
<sequence>MPVRFSGGTLPLRTTKSTCTRQVDSLVLQDITNALCPGQLPDHTPMDSIKARVCSATGAVTVWIRDSQHRRSSEKRATEVAESKPIWIANCWWQVLISFRTEAQCSTFGLGPSRLAVNRLTGPDFLWDRFTDRLTGPRENSSPQCNVVHVLATIRSGPAVNRLIVGPG</sequence>
<organism evidence="1 2">
    <name type="scientific">Marchantia polymorpha subsp. ruderalis</name>
    <dbReference type="NCBI Taxonomy" id="1480154"/>
    <lineage>
        <taxon>Eukaryota</taxon>
        <taxon>Viridiplantae</taxon>
        <taxon>Streptophyta</taxon>
        <taxon>Embryophyta</taxon>
        <taxon>Marchantiophyta</taxon>
        <taxon>Marchantiopsida</taxon>
        <taxon>Marchantiidae</taxon>
        <taxon>Marchantiales</taxon>
        <taxon>Marchantiaceae</taxon>
        <taxon>Marchantia</taxon>
    </lineage>
</organism>
<dbReference type="Proteomes" id="UP000077202">
    <property type="component" value="Unassembled WGS sequence"/>
</dbReference>
<gene>
    <name evidence="1" type="ORF">AXG93_4193s1380</name>
</gene>
<reference evidence="1" key="1">
    <citation type="submission" date="2016-03" db="EMBL/GenBank/DDBJ databases">
        <title>Mechanisms controlling the formation of the plant cell surface in tip-growing cells are functionally conserved among land plants.</title>
        <authorList>
            <person name="Honkanen S."/>
            <person name="Jones V.A."/>
            <person name="Morieri G."/>
            <person name="Champion C."/>
            <person name="Hetherington A.J."/>
            <person name="Kelly S."/>
            <person name="Saint-Marcoux D."/>
            <person name="Proust H."/>
            <person name="Prescott H."/>
            <person name="Dolan L."/>
        </authorList>
    </citation>
    <scope>NUCLEOTIDE SEQUENCE [LARGE SCALE GENOMIC DNA]</scope>
    <source>
        <tissue evidence="1">Whole gametophyte</tissue>
    </source>
</reference>